<accession>A0AAE0I3S2</accession>
<name>A0AAE0I3S2_9PEZI</name>
<feature type="transmembrane region" description="Helical" evidence="1">
    <location>
        <begin position="79"/>
        <end position="96"/>
    </location>
</feature>
<feature type="transmembrane region" description="Helical" evidence="1">
    <location>
        <begin position="117"/>
        <end position="148"/>
    </location>
</feature>
<evidence type="ECO:0000313" key="3">
    <source>
        <dbReference type="Proteomes" id="UP001283341"/>
    </source>
</evidence>
<dbReference type="EMBL" id="JAUEDM010000004">
    <property type="protein sequence ID" value="KAK3318068.1"/>
    <property type="molecule type" value="Genomic_DNA"/>
</dbReference>
<evidence type="ECO:0000256" key="1">
    <source>
        <dbReference type="SAM" id="Phobius"/>
    </source>
</evidence>
<gene>
    <name evidence="2" type="ORF">B0H66DRAFT_224565</name>
</gene>
<comment type="caution">
    <text evidence="2">The sequence shown here is derived from an EMBL/GenBank/DDBJ whole genome shotgun (WGS) entry which is preliminary data.</text>
</comment>
<organism evidence="2 3">
    <name type="scientific">Apodospora peruviana</name>
    <dbReference type="NCBI Taxonomy" id="516989"/>
    <lineage>
        <taxon>Eukaryota</taxon>
        <taxon>Fungi</taxon>
        <taxon>Dikarya</taxon>
        <taxon>Ascomycota</taxon>
        <taxon>Pezizomycotina</taxon>
        <taxon>Sordariomycetes</taxon>
        <taxon>Sordariomycetidae</taxon>
        <taxon>Sordariales</taxon>
        <taxon>Lasiosphaeriaceae</taxon>
        <taxon>Apodospora</taxon>
    </lineage>
</organism>
<evidence type="ECO:0000313" key="2">
    <source>
        <dbReference type="EMBL" id="KAK3318068.1"/>
    </source>
</evidence>
<reference evidence="2" key="2">
    <citation type="submission" date="2023-06" db="EMBL/GenBank/DDBJ databases">
        <authorList>
            <consortium name="Lawrence Berkeley National Laboratory"/>
            <person name="Haridas S."/>
            <person name="Hensen N."/>
            <person name="Bonometti L."/>
            <person name="Westerberg I."/>
            <person name="Brannstrom I.O."/>
            <person name="Guillou S."/>
            <person name="Cros-Aarteil S."/>
            <person name="Calhoun S."/>
            <person name="Kuo A."/>
            <person name="Mondo S."/>
            <person name="Pangilinan J."/>
            <person name="Riley R."/>
            <person name="Labutti K."/>
            <person name="Andreopoulos B."/>
            <person name="Lipzen A."/>
            <person name="Chen C."/>
            <person name="Yanf M."/>
            <person name="Daum C."/>
            <person name="Ng V."/>
            <person name="Clum A."/>
            <person name="Steindorff A."/>
            <person name="Ohm R."/>
            <person name="Martin F."/>
            <person name="Silar P."/>
            <person name="Natvig D."/>
            <person name="Lalanne C."/>
            <person name="Gautier V."/>
            <person name="Ament-Velasquez S.L."/>
            <person name="Kruys A."/>
            <person name="Hutchinson M.I."/>
            <person name="Powell A.J."/>
            <person name="Barry K."/>
            <person name="Miller A.N."/>
            <person name="Grigoriev I.V."/>
            <person name="Debuchy R."/>
            <person name="Gladieux P."/>
            <person name="Thoren M.H."/>
            <person name="Johannesson H."/>
        </authorList>
    </citation>
    <scope>NUCLEOTIDE SEQUENCE</scope>
    <source>
        <strain evidence="2">CBS 118394</strain>
    </source>
</reference>
<reference evidence="2" key="1">
    <citation type="journal article" date="2023" name="Mol. Phylogenet. Evol.">
        <title>Genome-scale phylogeny and comparative genomics of the fungal order Sordariales.</title>
        <authorList>
            <person name="Hensen N."/>
            <person name="Bonometti L."/>
            <person name="Westerberg I."/>
            <person name="Brannstrom I.O."/>
            <person name="Guillou S."/>
            <person name="Cros-Aarteil S."/>
            <person name="Calhoun S."/>
            <person name="Haridas S."/>
            <person name="Kuo A."/>
            <person name="Mondo S."/>
            <person name="Pangilinan J."/>
            <person name="Riley R."/>
            <person name="LaButti K."/>
            <person name="Andreopoulos B."/>
            <person name="Lipzen A."/>
            <person name="Chen C."/>
            <person name="Yan M."/>
            <person name="Daum C."/>
            <person name="Ng V."/>
            <person name="Clum A."/>
            <person name="Steindorff A."/>
            <person name="Ohm R.A."/>
            <person name="Martin F."/>
            <person name="Silar P."/>
            <person name="Natvig D.O."/>
            <person name="Lalanne C."/>
            <person name="Gautier V."/>
            <person name="Ament-Velasquez S.L."/>
            <person name="Kruys A."/>
            <person name="Hutchinson M.I."/>
            <person name="Powell A.J."/>
            <person name="Barry K."/>
            <person name="Miller A.N."/>
            <person name="Grigoriev I.V."/>
            <person name="Debuchy R."/>
            <person name="Gladieux P."/>
            <person name="Hiltunen Thoren M."/>
            <person name="Johannesson H."/>
        </authorList>
    </citation>
    <scope>NUCLEOTIDE SEQUENCE</scope>
    <source>
        <strain evidence="2">CBS 118394</strain>
    </source>
</reference>
<keyword evidence="1" id="KW-1133">Transmembrane helix</keyword>
<protein>
    <submittedName>
        <fullName evidence="2">Uncharacterized protein</fullName>
    </submittedName>
</protein>
<sequence>MAIIAAATMEPSVVALRQQTSRRVSPLVLLGPLLSHALQFQQILSAATYLLFARTYLAARLFATALLLASRIIGLKTFLTSRFIALGITGWTRWLIWRLWDSKRSRRFKKKLELELYCLLLGPGGRALFLILFWPGWLLLSVVIRALWP</sequence>
<keyword evidence="3" id="KW-1185">Reference proteome</keyword>
<dbReference type="Proteomes" id="UP001283341">
    <property type="component" value="Unassembled WGS sequence"/>
</dbReference>
<keyword evidence="1" id="KW-0812">Transmembrane</keyword>
<proteinExistence type="predicted"/>
<dbReference type="AlphaFoldDB" id="A0AAE0I3S2"/>
<keyword evidence="1" id="KW-0472">Membrane</keyword>
<feature type="transmembrane region" description="Helical" evidence="1">
    <location>
        <begin position="57"/>
        <end position="73"/>
    </location>
</feature>